<accession>A0A6P0ULE1</accession>
<dbReference type="GO" id="GO:0006979">
    <property type="term" value="P:response to oxidative stress"/>
    <property type="evidence" value="ECO:0007669"/>
    <property type="project" value="InterPro"/>
</dbReference>
<protein>
    <recommendedName>
        <fullName evidence="3">peptide-methionine (R)-S-oxide reductase</fullName>
        <ecNumber evidence="3">1.8.4.12</ecNumber>
    </recommendedName>
</protein>
<comment type="cofactor">
    <cofactor evidence="1">
        <name>Zn(2+)</name>
        <dbReference type="ChEBI" id="CHEBI:29105"/>
    </cofactor>
</comment>
<feature type="domain" description="MsrB" evidence="8">
    <location>
        <begin position="13"/>
        <end position="134"/>
    </location>
</feature>
<organism evidence="9 10">
    <name type="scientific">Leptobacterium flavescens</name>
    <dbReference type="NCBI Taxonomy" id="472055"/>
    <lineage>
        <taxon>Bacteria</taxon>
        <taxon>Pseudomonadati</taxon>
        <taxon>Bacteroidota</taxon>
        <taxon>Flavobacteriia</taxon>
        <taxon>Flavobacteriales</taxon>
        <taxon>Flavobacteriaceae</taxon>
        <taxon>Leptobacterium</taxon>
    </lineage>
</organism>
<dbReference type="PANTHER" id="PTHR10173">
    <property type="entry name" value="METHIONINE SULFOXIDE REDUCTASE"/>
    <property type="match status" value="1"/>
</dbReference>
<dbReference type="GO" id="GO:0033743">
    <property type="term" value="F:peptide-methionine (R)-S-oxide reductase activity"/>
    <property type="evidence" value="ECO:0007669"/>
    <property type="project" value="UniProtKB-EC"/>
</dbReference>
<dbReference type="PROSITE" id="PS51790">
    <property type="entry name" value="MSRB"/>
    <property type="match status" value="1"/>
</dbReference>
<evidence type="ECO:0000256" key="3">
    <source>
        <dbReference type="ARBA" id="ARBA00012499"/>
    </source>
</evidence>
<name>A0A6P0ULE1_9FLAO</name>
<dbReference type="GO" id="GO:0030091">
    <property type="term" value="P:protein repair"/>
    <property type="evidence" value="ECO:0007669"/>
    <property type="project" value="InterPro"/>
</dbReference>
<comment type="caution">
    <text evidence="9">The sequence shown here is derived from an EMBL/GenBank/DDBJ whole genome shotgun (WGS) entry which is preliminary data.</text>
</comment>
<dbReference type="SUPFAM" id="SSF51316">
    <property type="entry name" value="Mss4-like"/>
    <property type="match status" value="1"/>
</dbReference>
<evidence type="ECO:0000256" key="6">
    <source>
        <dbReference type="ARBA" id="ARBA00023002"/>
    </source>
</evidence>
<dbReference type="Pfam" id="PF01641">
    <property type="entry name" value="SelR"/>
    <property type="match status" value="1"/>
</dbReference>
<evidence type="ECO:0000256" key="7">
    <source>
        <dbReference type="ARBA" id="ARBA00048488"/>
    </source>
</evidence>
<dbReference type="NCBIfam" id="TIGR00357">
    <property type="entry name" value="peptide-methionine (R)-S-oxide reductase MsrB"/>
    <property type="match status" value="1"/>
</dbReference>
<comment type="catalytic activity">
    <reaction evidence="7">
        <text>L-methionyl-[protein] + [thioredoxin]-disulfide + H2O = L-methionyl-(R)-S-oxide-[protein] + [thioredoxin]-dithiol</text>
        <dbReference type="Rhea" id="RHEA:24164"/>
        <dbReference type="Rhea" id="RHEA-COMP:10698"/>
        <dbReference type="Rhea" id="RHEA-COMP:10700"/>
        <dbReference type="Rhea" id="RHEA-COMP:12313"/>
        <dbReference type="Rhea" id="RHEA-COMP:12314"/>
        <dbReference type="ChEBI" id="CHEBI:15377"/>
        <dbReference type="ChEBI" id="CHEBI:16044"/>
        <dbReference type="ChEBI" id="CHEBI:29950"/>
        <dbReference type="ChEBI" id="CHEBI:45764"/>
        <dbReference type="ChEBI" id="CHEBI:50058"/>
        <dbReference type="EC" id="1.8.4.12"/>
    </reaction>
</comment>
<dbReference type="GO" id="GO:0046872">
    <property type="term" value="F:metal ion binding"/>
    <property type="evidence" value="ECO:0007669"/>
    <property type="project" value="UniProtKB-KW"/>
</dbReference>
<dbReference type="FunFam" id="2.170.150.20:FF:000001">
    <property type="entry name" value="Peptide methionine sulfoxide reductase MsrB"/>
    <property type="match status" value="1"/>
</dbReference>
<gene>
    <name evidence="9" type="primary">msrB</name>
    <name evidence="9" type="ORF">GWK08_11535</name>
</gene>
<dbReference type="EC" id="1.8.4.12" evidence="3"/>
<evidence type="ECO:0000256" key="4">
    <source>
        <dbReference type="ARBA" id="ARBA00022723"/>
    </source>
</evidence>
<keyword evidence="6 9" id="KW-0560">Oxidoreductase</keyword>
<keyword evidence="10" id="KW-1185">Reference proteome</keyword>
<evidence type="ECO:0000313" key="9">
    <source>
        <dbReference type="EMBL" id="NER14075.1"/>
    </source>
</evidence>
<reference evidence="9 10" key="1">
    <citation type="submission" date="2020-01" db="EMBL/GenBank/DDBJ databases">
        <title>Leptobacterium flavescens.</title>
        <authorList>
            <person name="Wang G."/>
        </authorList>
    </citation>
    <scope>NUCLEOTIDE SEQUENCE [LARGE SCALE GENOMIC DNA]</scope>
    <source>
        <strain evidence="9 10">KCTC 22160</strain>
    </source>
</reference>
<comment type="similarity">
    <text evidence="2">Belongs to the MsrB Met sulfoxide reductase family.</text>
</comment>
<dbReference type="PANTHER" id="PTHR10173:SF52">
    <property type="entry name" value="METHIONINE-R-SULFOXIDE REDUCTASE B1"/>
    <property type="match status" value="1"/>
</dbReference>
<keyword evidence="4" id="KW-0479">Metal-binding</keyword>
<dbReference type="AlphaFoldDB" id="A0A6P0ULE1"/>
<dbReference type="InterPro" id="IPR002579">
    <property type="entry name" value="Met_Sox_Rdtase_MsrB_dom"/>
</dbReference>
<dbReference type="GO" id="GO:0005737">
    <property type="term" value="C:cytoplasm"/>
    <property type="evidence" value="ECO:0007669"/>
    <property type="project" value="TreeGrafter"/>
</dbReference>
<keyword evidence="5" id="KW-0862">Zinc</keyword>
<dbReference type="InterPro" id="IPR028427">
    <property type="entry name" value="Met_Sox_Rdtase_MsrB"/>
</dbReference>
<dbReference type="RefSeq" id="WP_163607340.1">
    <property type="nucleotide sequence ID" value="NZ_JAABOO010000002.1"/>
</dbReference>
<dbReference type="Proteomes" id="UP000468581">
    <property type="component" value="Unassembled WGS sequence"/>
</dbReference>
<evidence type="ECO:0000256" key="5">
    <source>
        <dbReference type="ARBA" id="ARBA00022833"/>
    </source>
</evidence>
<sequence length="134" mass="15391">MSQNKKYPVQKTEEEWKALLSPEEYKILREKDTEFAFTGKYDLHFEDGVYKCKGCKTPLFESKNKFESGCGWPSFDDALKGTINYEEDRSYGMIRTEILCANCGGHLGHIFDDGPTETGQRYCVNSASLDFEKE</sequence>
<proteinExistence type="inferred from homology"/>
<evidence type="ECO:0000256" key="2">
    <source>
        <dbReference type="ARBA" id="ARBA00007174"/>
    </source>
</evidence>
<dbReference type="InterPro" id="IPR011057">
    <property type="entry name" value="Mss4-like_sf"/>
</dbReference>
<evidence type="ECO:0000256" key="1">
    <source>
        <dbReference type="ARBA" id="ARBA00001947"/>
    </source>
</evidence>
<dbReference type="Gene3D" id="2.170.150.20">
    <property type="entry name" value="Peptide methionine sulfoxide reductase"/>
    <property type="match status" value="1"/>
</dbReference>
<evidence type="ECO:0000259" key="8">
    <source>
        <dbReference type="PROSITE" id="PS51790"/>
    </source>
</evidence>
<evidence type="ECO:0000313" key="10">
    <source>
        <dbReference type="Proteomes" id="UP000468581"/>
    </source>
</evidence>
<dbReference type="EMBL" id="JAABOO010000002">
    <property type="protein sequence ID" value="NER14075.1"/>
    <property type="molecule type" value="Genomic_DNA"/>
</dbReference>